<dbReference type="AlphaFoldDB" id="A0A1J6KTT1"/>
<organism evidence="1 2">
    <name type="scientific">Nicotiana attenuata</name>
    <name type="common">Coyote tobacco</name>
    <dbReference type="NCBI Taxonomy" id="49451"/>
    <lineage>
        <taxon>Eukaryota</taxon>
        <taxon>Viridiplantae</taxon>
        <taxon>Streptophyta</taxon>
        <taxon>Embryophyta</taxon>
        <taxon>Tracheophyta</taxon>
        <taxon>Spermatophyta</taxon>
        <taxon>Magnoliopsida</taxon>
        <taxon>eudicotyledons</taxon>
        <taxon>Gunneridae</taxon>
        <taxon>Pentapetalae</taxon>
        <taxon>asterids</taxon>
        <taxon>lamiids</taxon>
        <taxon>Solanales</taxon>
        <taxon>Solanaceae</taxon>
        <taxon>Nicotianoideae</taxon>
        <taxon>Nicotianeae</taxon>
        <taxon>Nicotiana</taxon>
    </lineage>
</organism>
<evidence type="ECO:0000313" key="2">
    <source>
        <dbReference type="Proteomes" id="UP000187609"/>
    </source>
</evidence>
<comment type="caution">
    <text evidence="1">The sequence shown here is derived from an EMBL/GenBank/DDBJ whole genome shotgun (WGS) entry which is preliminary data.</text>
</comment>
<evidence type="ECO:0000313" key="1">
    <source>
        <dbReference type="EMBL" id="OIT22513.1"/>
    </source>
</evidence>
<proteinExistence type="predicted"/>
<dbReference type="Gramene" id="OIT22513">
    <property type="protein sequence ID" value="OIT22513"/>
    <property type="gene ID" value="A4A49_37404"/>
</dbReference>
<gene>
    <name evidence="1" type="ORF">A4A49_37404</name>
</gene>
<protein>
    <submittedName>
        <fullName evidence="1">Uncharacterized protein</fullName>
    </submittedName>
</protein>
<dbReference type="OMA" id="FEWARIQ"/>
<dbReference type="Proteomes" id="UP000187609">
    <property type="component" value="Unassembled WGS sequence"/>
</dbReference>
<keyword evidence="2" id="KW-1185">Reference proteome</keyword>
<dbReference type="PANTHER" id="PTHR34427">
    <property type="entry name" value="DUF4283 DOMAIN PROTEIN"/>
    <property type="match status" value="1"/>
</dbReference>
<accession>A0A1J6KTT1</accession>
<dbReference type="EMBL" id="MJEQ01003636">
    <property type="protein sequence ID" value="OIT22513.1"/>
    <property type="molecule type" value="Genomic_DNA"/>
</dbReference>
<reference evidence="1" key="1">
    <citation type="submission" date="2016-11" db="EMBL/GenBank/DDBJ databases">
        <title>The genome of Nicotiana attenuata.</title>
        <authorList>
            <person name="Xu S."/>
            <person name="Brockmoeller T."/>
            <person name="Gaquerel E."/>
            <person name="Navarro A."/>
            <person name="Kuhl H."/>
            <person name="Gase K."/>
            <person name="Ling Z."/>
            <person name="Zhou W."/>
            <person name="Kreitzer C."/>
            <person name="Stanke M."/>
            <person name="Tang H."/>
            <person name="Lyons E."/>
            <person name="Pandey P."/>
            <person name="Pandey S.P."/>
            <person name="Timmermann B."/>
            <person name="Baldwin I.T."/>
        </authorList>
    </citation>
    <scope>NUCLEOTIDE SEQUENCE [LARGE SCALE GENOMIC DNA]</scope>
    <source>
        <strain evidence="1">UT</strain>
    </source>
</reference>
<dbReference type="PANTHER" id="PTHR34427:SF10">
    <property type="entry name" value="DUF4283 DOMAIN-CONTAINING PROTEIN"/>
    <property type="match status" value="1"/>
</dbReference>
<name>A0A1J6KTT1_NICAT</name>
<sequence length="155" mass="16856">MGIVWMGQSLSLRCWDPAVGCLDEGPSGANTWVKLIGIPLHFCTEGILQEIGKIMGGLTALDRNTSERSYFEWARIQVKNPAYKIPSVVEIISDETVWVIPVWIENPVVVPTSVFEGENSALAPVTSIAGWKNLGSSELGSLTNGYGLGLPIQWL</sequence>